<evidence type="ECO:0000256" key="1">
    <source>
        <dbReference type="ARBA" id="ARBA00004370"/>
    </source>
</evidence>
<keyword evidence="8" id="KW-0472">Membrane</keyword>
<dbReference type="PANTHER" id="PTHR24282">
    <property type="entry name" value="CYTOCHROME P450 FAMILY MEMBER"/>
    <property type="match status" value="1"/>
</dbReference>
<evidence type="ECO:0000256" key="10">
    <source>
        <dbReference type="RuleBase" id="RU000461"/>
    </source>
</evidence>
<comment type="similarity">
    <text evidence="10">Belongs to the cytochrome P450 family.</text>
</comment>
<dbReference type="InterPro" id="IPR001128">
    <property type="entry name" value="Cyt_P450"/>
</dbReference>
<evidence type="ECO:0000256" key="7">
    <source>
        <dbReference type="ARBA" id="ARBA00023004"/>
    </source>
</evidence>
<comment type="caution">
    <text evidence="11">The sequence shown here is derived from an EMBL/GenBank/DDBJ whole genome shotgun (WGS) entry which is preliminary data.</text>
</comment>
<keyword evidence="5" id="KW-1133">Transmembrane helix</keyword>
<keyword evidence="10" id="KW-0503">Monooxygenase</keyword>
<comment type="subcellular location">
    <subcellularLocation>
        <location evidence="1">Membrane</location>
    </subcellularLocation>
</comment>
<evidence type="ECO:0000256" key="2">
    <source>
        <dbReference type="ARBA" id="ARBA00022617"/>
    </source>
</evidence>
<dbReference type="CDD" id="cd11070">
    <property type="entry name" value="CYP56-like"/>
    <property type="match status" value="1"/>
</dbReference>
<dbReference type="GO" id="GO:0016020">
    <property type="term" value="C:membrane"/>
    <property type="evidence" value="ECO:0007669"/>
    <property type="project" value="UniProtKB-SubCell"/>
</dbReference>
<dbReference type="Pfam" id="PF00067">
    <property type="entry name" value="p450"/>
    <property type="match status" value="1"/>
</dbReference>
<dbReference type="OrthoDB" id="1470350at2759"/>
<proteinExistence type="inferred from homology"/>
<organism evidence="11 12">
    <name type="scientific">Amylocarpus encephaloides</name>
    <dbReference type="NCBI Taxonomy" id="45428"/>
    <lineage>
        <taxon>Eukaryota</taxon>
        <taxon>Fungi</taxon>
        <taxon>Dikarya</taxon>
        <taxon>Ascomycota</taxon>
        <taxon>Pezizomycotina</taxon>
        <taxon>Leotiomycetes</taxon>
        <taxon>Helotiales</taxon>
        <taxon>Helotiales incertae sedis</taxon>
        <taxon>Amylocarpus</taxon>
    </lineage>
</organism>
<evidence type="ECO:0000256" key="8">
    <source>
        <dbReference type="ARBA" id="ARBA00023136"/>
    </source>
</evidence>
<dbReference type="PRINTS" id="PR00463">
    <property type="entry name" value="EP450I"/>
</dbReference>
<keyword evidence="7 9" id="KW-0408">Iron</keyword>
<keyword evidence="4 9" id="KW-0479">Metal-binding</keyword>
<evidence type="ECO:0000256" key="5">
    <source>
        <dbReference type="ARBA" id="ARBA00022989"/>
    </source>
</evidence>
<accession>A0A9P8C944</accession>
<dbReference type="InterPro" id="IPR050665">
    <property type="entry name" value="Cytochrome_P450_Monooxygen"/>
</dbReference>
<comment type="cofactor">
    <cofactor evidence="9">
        <name>heme</name>
        <dbReference type="ChEBI" id="CHEBI:30413"/>
    </cofactor>
</comment>
<sequence>MALPAALLLLFLFSTIYYFSRIPWNYRLATKTGLPCYFSPVDPTSLPWLVIVTLSGYNTIGRLLPAFIFDRVKLTIPGWEFDCKYSMHARLGSIFILVTPGENHVYVADSEIGSAILTRRKDFGKPEVNTKILGMFGPSLVSVDHDEWKRHRRIIAPTLNERIMAAVWDESAEQAKDMIQLYTSSPSKTTHQTFSGLKTITINVIGSICFGTTRSFIEGAAEKIPAGFKTTLLQSSSRVVDNVFLAGAAPAKLLSGMFMPKSINEIGAAKVEFPLHIKEKIKEERQSPSSRSTLIASLVKLAEQDTTSAGKRLETSTYLTEEEIIGNLIAFTVAGYDTTANTLVYAILALVIYPKWQEWVIAGIDEVGKVNPKADYWETFPLLTRCLALMFETLRLYPPVPNISRICLTPQTIRGIEFPAGFHFKVSGSSVQTSPQYWGTDALDFRPARWLADEPLVGGQLFEPARGTFLPWSGGPRVCPGIKMSQVEFTAVIRAIFSKWTVEVVPLEGESPESARERVAAIVADSSQKLTLQVNHPEDIKLKWVLRS</sequence>
<dbReference type="GO" id="GO:0004497">
    <property type="term" value="F:monooxygenase activity"/>
    <property type="evidence" value="ECO:0007669"/>
    <property type="project" value="UniProtKB-KW"/>
</dbReference>
<protein>
    <submittedName>
        <fullName evidence="11">Cytochrome P450</fullName>
    </submittedName>
</protein>
<evidence type="ECO:0000256" key="4">
    <source>
        <dbReference type="ARBA" id="ARBA00022723"/>
    </source>
</evidence>
<dbReference type="PROSITE" id="PS00086">
    <property type="entry name" value="CYTOCHROME_P450"/>
    <property type="match status" value="1"/>
</dbReference>
<keyword evidence="2 9" id="KW-0349">Heme</keyword>
<gene>
    <name evidence="11" type="ORF">BJ875DRAFT_207044</name>
</gene>
<evidence type="ECO:0000256" key="9">
    <source>
        <dbReference type="PIRSR" id="PIRSR602401-1"/>
    </source>
</evidence>
<dbReference type="PRINTS" id="PR00385">
    <property type="entry name" value="P450"/>
</dbReference>
<evidence type="ECO:0000313" key="11">
    <source>
        <dbReference type="EMBL" id="KAG9236761.1"/>
    </source>
</evidence>
<keyword evidence="3" id="KW-0812">Transmembrane</keyword>
<dbReference type="EMBL" id="MU251400">
    <property type="protein sequence ID" value="KAG9236761.1"/>
    <property type="molecule type" value="Genomic_DNA"/>
</dbReference>
<dbReference type="AlphaFoldDB" id="A0A9P8C944"/>
<dbReference type="InterPro" id="IPR002401">
    <property type="entry name" value="Cyt_P450_E_grp-I"/>
</dbReference>
<dbReference type="SUPFAM" id="SSF48264">
    <property type="entry name" value="Cytochrome P450"/>
    <property type="match status" value="1"/>
</dbReference>
<reference evidence="11" key="1">
    <citation type="journal article" date="2021" name="IMA Fungus">
        <title>Genomic characterization of three marine fungi, including Emericellopsis atlantica sp. nov. with signatures of a generalist lifestyle and marine biomass degradation.</title>
        <authorList>
            <person name="Hagestad O.C."/>
            <person name="Hou L."/>
            <person name="Andersen J.H."/>
            <person name="Hansen E.H."/>
            <person name="Altermark B."/>
            <person name="Li C."/>
            <person name="Kuhnert E."/>
            <person name="Cox R.J."/>
            <person name="Crous P.W."/>
            <person name="Spatafora J.W."/>
            <person name="Lail K."/>
            <person name="Amirebrahimi M."/>
            <person name="Lipzen A."/>
            <person name="Pangilinan J."/>
            <person name="Andreopoulos W."/>
            <person name="Hayes R.D."/>
            <person name="Ng V."/>
            <person name="Grigoriev I.V."/>
            <person name="Jackson S.A."/>
            <person name="Sutton T.D.S."/>
            <person name="Dobson A.D.W."/>
            <person name="Rama T."/>
        </authorList>
    </citation>
    <scope>NUCLEOTIDE SEQUENCE</scope>
    <source>
        <strain evidence="11">TRa018bII</strain>
    </source>
</reference>
<dbReference type="Proteomes" id="UP000824998">
    <property type="component" value="Unassembled WGS sequence"/>
</dbReference>
<evidence type="ECO:0000313" key="12">
    <source>
        <dbReference type="Proteomes" id="UP000824998"/>
    </source>
</evidence>
<name>A0A9P8C944_9HELO</name>
<dbReference type="GO" id="GO:0020037">
    <property type="term" value="F:heme binding"/>
    <property type="evidence" value="ECO:0007669"/>
    <property type="project" value="InterPro"/>
</dbReference>
<keyword evidence="12" id="KW-1185">Reference proteome</keyword>
<dbReference type="InterPro" id="IPR036396">
    <property type="entry name" value="Cyt_P450_sf"/>
</dbReference>
<feature type="binding site" description="axial binding residue" evidence="9">
    <location>
        <position position="479"/>
    </location>
    <ligand>
        <name>heme</name>
        <dbReference type="ChEBI" id="CHEBI:30413"/>
    </ligand>
    <ligandPart>
        <name>Fe</name>
        <dbReference type="ChEBI" id="CHEBI:18248"/>
    </ligandPart>
</feature>
<dbReference type="Gene3D" id="1.10.630.10">
    <property type="entry name" value="Cytochrome P450"/>
    <property type="match status" value="1"/>
</dbReference>
<keyword evidence="6 10" id="KW-0560">Oxidoreductase</keyword>
<dbReference type="PANTHER" id="PTHR24282:SF211">
    <property type="entry name" value="CYTOCHROME P450-RELATED"/>
    <property type="match status" value="1"/>
</dbReference>
<dbReference type="InterPro" id="IPR017972">
    <property type="entry name" value="Cyt_P450_CS"/>
</dbReference>
<dbReference type="GO" id="GO:0016705">
    <property type="term" value="F:oxidoreductase activity, acting on paired donors, with incorporation or reduction of molecular oxygen"/>
    <property type="evidence" value="ECO:0007669"/>
    <property type="project" value="InterPro"/>
</dbReference>
<dbReference type="GO" id="GO:0005506">
    <property type="term" value="F:iron ion binding"/>
    <property type="evidence" value="ECO:0007669"/>
    <property type="project" value="InterPro"/>
</dbReference>
<evidence type="ECO:0000256" key="3">
    <source>
        <dbReference type="ARBA" id="ARBA00022692"/>
    </source>
</evidence>
<evidence type="ECO:0000256" key="6">
    <source>
        <dbReference type="ARBA" id="ARBA00023002"/>
    </source>
</evidence>